<keyword evidence="3" id="KW-1185">Reference proteome</keyword>
<accession>A0A103XNK9</accession>
<evidence type="ECO:0000256" key="1">
    <source>
        <dbReference type="SAM" id="Phobius"/>
    </source>
</evidence>
<keyword evidence="1" id="KW-1133">Transmembrane helix</keyword>
<reference evidence="2 3" key="1">
    <citation type="journal article" date="2016" name="Sci. Rep.">
        <title>The genome sequence of the outbreeding globe artichoke constructed de novo incorporating a phase-aware low-pass sequencing strategy of F1 progeny.</title>
        <authorList>
            <person name="Scaglione D."/>
            <person name="Reyes-Chin-Wo S."/>
            <person name="Acquadro A."/>
            <person name="Froenicke L."/>
            <person name="Portis E."/>
            <person name="Beitel C."/>
            <person name="Tirone M."/>
            <person name="Mauro R."/>
            <person name="Lo Monaco A."/>
            <person name="Mauromicale G."/>
            <person name="Faccioli P."/>
            <person name="Cattivelli L."/>
            <person name="Rieseberg L."/>
            <person name="Michelmore R."/>
            <person name="Lanteri S."/>
        </authorList>
    </citation>
    <scope>NUCLEOTIDE SEQUENCE [LARGE SCALE GENOMIC DNA]</scope>
    <source>
        <strain evidence="2">2C</strain>
    </source>
</reference>
<gene>
    <name evidence="2" type="ORF">Ccrd_003891</name>
</gene>
<feature type="transmembrane region" description="Helical" evidence="1">
    <location>
        <begin position="83"/>
        <end position="107"/>
    </location>
</feature>
<evidence type="ECO:0000313" key="2">
    <source>
        <dbReference type="EMBL" id="KVH94052.1"/>
    </source>
</evidence>
<dbReference type="Proteomes" id="UP000243975">
    <property type="component" value="Unassembled WGS sequence"/>
</dbReference>
<evidence type="ECO:0000313" key="3">
    <source>
        <dbReference type="Proteomes" id="UP000243975"/>
    </source>
</evidence>
<dbReference type="EMBL" id="LEKV01004576">
    <property type="protein sequence ID" value="KVH94052.1"/>
    <property type="molecule type" value="Genomic_DNA"/>
</dbReference>
<comment type="caution">
    <text evidence="2">The sequence shown here is derived from an EMBL/GenBank/DDBJ whole genome shotgun (WGS) entry which is preliminary data.</text>
</comment>
<proteinExistence type="predicted"/>
<protein>
    <submittedName>
        <fullName evidence="2">Uncharacterized protein</fullName>
    </submittedName>
</protein>
<keyword evidence="1" id="KW-0472">Membrane</keyword>
<feature type="non-terminal residue" evidence="2">
    <location>
        <position position="163"/>
    </location>
</feature>
<organism evidence="2 3">
    <name type="scientific">Cynara cardunculus var. scolymus</name>
    <name type="common">Globe artichoke</name>
    <name type="synonym">Cynara scolymus</name>
    <dbReference type="NCBI Taxonomy" id="59895"/>
    <lineage>
        <taxon>Eukaryota</taxon>
        <taxon>Viridiplantae</taxon>
        <taxon>Streptophyta</taxon>
        <taxon>Embryophyta</taxon>
        <taxon>Tracheophyta</taxon>
        <taxon>Spermatophyta</taxon>
        <taxon>Magnoliopsida</taxon>
        <taxon>eudicotyledons</taxon>
        <taxon>Gunneridae</taxon>
        <taxon>Pentapetalae</taxon>
        <taxon>asterids</taxon>
        <taxon>campanulids</taxon>
        <taxon>Asterales</taxon>
        <taxon>Asteraceae</taxon>
        <taxon>Carduoideae</taxon>
        <taxon>Cardueae</taxon>
        <taxon>Carduinae</taxon>
        <taxon>Cynara</taxon>
    </lineage>
</organism>
<sequence length="163" mass="17902">PRCGSGWPQLTQSPWNSQPNRLPKWAYWSPPPCPYPTNSGWASPWDGSPMPASPTPHGPPAHCKFGSDFGSIYGSRFGFGFRYGFGFTFDIGLIVGSGFLPILTPLLRILVLLPRSNFVVEQEGKEILDQHGSWSAVEYVLRDSPIGHEDESPSNPAGRTNDT</sequence>
<dbReference type="Gramene" id="KVH94052">
    <property type="protein sequence ID" value="KVH94052"/>
    <property type="gene ID" value="Ccrd_003891"/>
</dbReference>
<keyword evidence="1" id="KW-0812">Transmembrane</keyword>
<feature type="non-terminal residue" evidence="2">
    <location>
        <position position="1"/>
    </location>
</feature>
<dbReference type="AlphaFoldDB" id="A0A103XNK9"/>
<name>A0A103XNK9_CYNCS</name>